<feature type="domain" description="Retrovirus-related Pol polyprotein from transposon TNT 1-94-like beta-barrel" evidence="2">
    <location>
        <begin position="67"/>
        <end position="145"/>
    </location>
</feature>
<dbReference type="InterPro" id="IPR013103">
    <property type="entry name" value="RVT_2"/>
</dbReference>
<dbReference type="AlphaFoldDB" id="A0A507DSN5"/>
<name>A0A507DSN5_9FUNG</name>
<gene>
    <name evidence="3" type="primary">SENM581</name>
    <name evidence="3" type="ORF">SeMB42_g00581</name>
</gene>
<keyword evidence="3" id="KW-0808">Transferase</keyword>
<comment type="caution">
    <text evidence="3">The sequence shown here is derived from an EMBL/GenBank/DDBJ whole genome shotgun (WGS) entry which is preliminary data.</text>
</comment>
<dbReference type="STRING" id="286115.A0A507DSN5"/>
<accession>A0A507DSN5</accession>
<evidence type="ECO:0000313" key="3">
    <source>
        <dbReference type="EMBL" id="TPX53880.1"/>
    </source>
</evidence>
<dbReference type="InterPro" id="IPR054722">
    <property type="entry name" value="PolX-like_BBD"/>
</dbReference>
<keyword evidence="4" id="KW-1185">Reference proteome</keyword>
<dbReference type="GO" id="GO:0003887">
    <property type="term" value="F:DNA-directed DNA polymerase activity"/>
    <property type="evidence" value="ECO:0007669"/>
    <property type="project" value="UniProtKB-KW"/>
</dbReference>
<reference evidence="3 4" key="1">
    <citation type="journal article" date="2019" name="Sci. Rep.">
        <title>Comparative genomics of chytrid fungi reveal insights into the obligate biotrophic and pathogenic lifestyle of Synchytrium endobioticum.</title>
        <authorList>
            <person name="van de Vossenberg B.T.L.H."/>
            <person name="Warris S."/>
            <person name="Nguyen H.D.T."/>
            <person name="van Gent-Pelzer M.P.E."/>
            <person name="Joly D.L."/>
            <person name="van de Geest H.C."/>
            <person name="Bonants P.J.M."/>
            <person name="Smith D.S."/>
            <person name="Levesque C.A."/>
            <person name="van der Lee T.A.J."/>
        </authorList>
    </citation>
    <scope>NUCLEOTIDE SEQUENCE [LARGE SCALE GENOMIC DNA]</scope>
    <source>
        <strain evidence="3 4">MB42</strain>
    </source>
</reference>
<organism evidence="3 4">
    <name type="scientific">Synchytrium endobioticum</name>
    <dbReference type="NCBI Taxonomy" id="286115"/>
    <lineage>
        <taxon>Eukaryota</taxon>
        <taxon>Fungi</taxon>
        <taxon>Fungi incertae sedis</taxon>
        <taxon>Chytridiomycota</taxon>
        <taxon>Chytridiomycota incertae sedis</taxon>
        <taxon>Chytridiomycetes</taxon>
        <taxon>Synchytriales</taxon>
        <taxon>Synchytriaceae</taxon>
        <taxon>Synchytrium</taxon>
    </lineage>
</organism>
<dbReference type="VEuPathDB" id="FungiDB:SeMB42_g00581"/>
<keyword evidence="3" id="KW-0548">Nucleotidyltransferase</keyword>
<dbReference type="Proteomes" id="UP000317494">
    <property type="component" value="Unassembled WGS sequence"/>
</dbReference>
<evidence type="ECO:0000259" key="1">
    <source>
        <dbReference type="Pfam" id="PF07727"/>
    </source>
</evidence>
<evidence type="ECO:0000313" key="4">
    <source>
        <dbReference type="Proteomes" id="UP000317494"/>
    </source>
</evidence>
<dbReference type="EMBL" id="QEAN01000011">
    <property type="protein sequence ID" value="TPX53880.1"/>
    <property type="molecule type" value="Genomic_DNA"/>
</dbReference>
<evidence type="ECO:0000259" key="2">
    <source>
        <dbReference type="Pfam" id="PF22936"/>
    </source>
</evidence>
<sequence>MTGDTVNVSFETIRNQMVNVRMIQGTNGSQSTAMMAVKPAKRSTYLGVYYIYHFYTCTVPQILGTTWLVDSGALLHTVNESNKLSNLKGSKPVVKGIGNSTLTGTQKGRFTGNVNGIQVVLEDVLVVPGLEKNPISEGQLFDEGYQVYNTKEGDKLLVSNEGKIPISGTETLYPLNIEQETSTTGYKASLVDSELWHARMGHPSAARMKRVILASVKYVHNAPEVTSEGINRFAENKGFNEEVLYRTFIHRKVLSRDTTGQYKNELEYYSSLLNYIVHVQLTFAPTSHLSSLRILVSLIAVSNWSSFHISTAFVNGELEEEGYVKQPAGYEDGTNRMCRLKKSIDGLEQAPRPKTKTVELVEKLLEGTFEHIQAQERNGYVSEILDTFNMQACNHIKYPMVTGFDTHVDSTPTDKQRYAMAERMYLKQADDCSELRIK</sequence>
<dbReference type="Pfam" id="PF22936">
    <property type="entry name" value="Pol_BBD"/>
    <property type="match status" value="1"/>
</dbReference>
<keyword evidence="3" id="KW-0239">DNA-directed DNA polymerase</keyword>
<protein>
    <submittedName>
        <fullName evidence="3">DNA-directed DNA polymerase</fullName>
    </submittedName>
</protein>
<feature type="domain" description="Reverse transcriptase Ty1/copia-type" evidence="1">
    <location>
        <begin position="257"/>
        <end position="373"/>
    </location>
</feature>
<dbReference type="Pfam" id="PF07727">
    <property type="entry name" value="RVT_2"/>
    <property type="match status" value="1"/>
</dbReference>
<proteinExistence type="predicted"/>